<dbReference type="InterPro" id="IPR049233">
    <property type="entry name" value="DUF6830"/>
</dbReference>
<dbReference type="OrthoDB" id="3232986at2759"/>
<accession>A0A166D1Y5</accession>
<sequence length="877" mass="99481">MEEEPTSASRFEHFSEASQTFGRAESFMDQFDADRYANERKNNLYFPWASKGDYGLGAWLLRSGLSIRAIDEFLALELIHSLPISFKSAKDLRACAEELPPGPQWICQPWPVKYPTKRPINLFYRDSVSCVRSLFGNPLFADHMHYNPFREFKTAEKLVRVYNEWMSGNVAWNMQSQLPPGSTLIGTVLSSDKTNISVMTGDRMAHPVLISLANISSTLRTKSSHRAFILLALLPVPKFLEKRKKARSIMGDRLIHECLDFVLKPLKLAAQVGIMMADPLGQNRYCFTPLATYMQVGLDDDLEVYGIEAMKYRLSGVAEAFWRDWPGAEPPNFLTPEPLHHWHKAFWDHDAKWCIRAVGADEIDFRFTLIPRRVGFRYFKEGISKLKQVTGRDHRDIERHMISVIADATPKGFTTAVRAMMDFRYLAQAPKIDDNDCTQIEASLAEFHNHKQAVMDLKVRVGKDWHIPKLEMLQSVVDNIRQNGAPIQWSADITEHGHITEVKDPARQGNNQNYESQIVRALDRKDKLQRFDLSTSIRAAGVHFGPQLDYPDHDSDDDEDFDEPHHINTTNALLETIHPMSSVAGPKRRAVDYFAAADRLTILASDGQTKPPFPLRIFTFGATSFHLARDPSFSLAIDEASVIFNLPDLRQALTDYSRDAADPGINMMTSIVGTRRTSLPGCNLPFDSIRVWPKIRMQTKTFHDSERVAEPRTVMAAPPSKEWRFGQCDTVLVSNDPGKQWPASGYTGHSAAQLRIILHVRGTDQFLAYVHRFDVVPQSIRVENSRRMLPKPNSVTGMYVLKRAVRADGSRLGGIIPVSRLRGPVELVPRFGVKSDARLTMESSMEYSTEFWLNKYAGKEDFWALHCGSNYSTTDQS</sequence>
<evidence type="ECO:0000259" key="1">
    <source>
        <dbReference type="Pfam" id="PF20722"/>
    </source>
</evidence>
<feature type="domain" description="DUF6830" evidence="1">
    <location>
        <begin position="592"/>
        <end position="753"/>
    </location>
</feature>
<evidence type="ECO:0000313" key="3">
    <source>
        <dbReference type="Proteomes" id="UP000076532"/>
    </source>
</evidence>
<proteinExistence type="predicted"/>
<gene>
    <name evidence="2" type="ORF">FIBSPDRAFT_752149</name>
</gene>
<name>A0A166D1Y5_9AGAM</name>
<keyword evidence="3" id="KW-1185">Reference proteome</keyword>
<dbReference type="InterPro" id="IPR041078">
    <property type="entry name" value="Plavaka"/>
</dbReference>
<reference evidence="2 3" key="1">
    <citation type="journal article" date="2016" name="Mol. Biol. Evol.">
        <title>Comparative Genomics of Early-Diverging Mushroom-Forming Fungi Provides Insights into the Origins of Lignocellulose Decay Capabilities.</title>
        <authorList>
            <person name="Nagy L.G."/>
            <person name="Riley R."/>
            <person name="Tritt A."/>
            <person name="Adam C."/>
            <person name="Daum C."/>
            <person name="Floudas D."/>
            <person name="Sun H."/>
            <person name="Yadav J.S."/>
            <person name="Pangilinan J."/>
            <person name="Larsson K.H."/>
            <person name="Matsuura K."/>
            <person name="Barry K."/>
            <person name="Labutti K."/>
            <person name="Kuo R."/>
            <person name="Ohm R.A."/>
            <person name="Bhattacharya S.S."/>
            <person name="Shirouzu T."/>
            <person name="Yoshinaga Y."/>
            <person name="Martin F.M."/>
            <person name="Grigoriev I.V."/>
            <person name="Hibbett D.S."/>
        </authorList>
    </citation>
    <scope>NUCLEOTIDE SEQUENCE [LARGE SCALE GENOMIC DNA]</scope>
    <source>
        <strain evidence="2 3">CBS 109695</strain>
    </source>
</reference>
<dbReference type="Proteomes" id="UP000076532">
    <property type="component" value="Unassembled WGS sequence"/>
</dbReference>
<dbReference type="Pfam" id="PF18759">
    <property type="entry name" value="Plavaka"/>
    <property type="match status" value="2"/>
</dbReference>
<dbReference type="EMBL" id="KV417620">
    <property type="protein sequence ID" value="KZP14221.1"/>
    <property type="molecule type" value="Genomic_DNA"/>
</dbReference>
<organism evidence="2 3">
    <name type="scientific">Athelia psychrophila</name>
    <dbReference type="NCBI Taxonomy" id="1759441"/>
    <lineage>
        <taxon>Eukaryota</taxon>
        <taxon>Fungi</taxon>
        <taxon>Dikarya</taxon>
        <taxon>Basidiomycota</taxon>
        <taxon>Agaricomycotina</taxon>
        <taxon>Agaricomycetes</taxon>
        <taxon>Agaricomycetidae</taxon>
        <taxon>Atheliales</taxon>
        <taxon>Atheliaceae</taxon>
        <taxon>Athelia</taxon>
    </lineage>
</organism>
<dbReference type="AlphaFoldDB" id="A0A166D1Y5"/>
<protein>
    <recommendedName>
        <fullName evidence="1">DUF6830 domain-containing protein</fullName>
    </recommendedName>
</protein>
<evidence type="ECO:0000313" key="2">
    <source>
        <dbReference type="EMBL" id="KZP14221.1"/>
    </source>
</evidence>
<dbReference type="Pfam" id="PF20722">
    <property type="entry name" value="DUF6830"/>
    <property type="match status" value="1"/>
</dbReference>